<dbReference type="Pfam" id="PF01535">
    <property type="entry name" value="PPR"/>
    <property type="match status" value="2"/>
</dbReference>
<gene>
    <name evidence="5" type="ORF">CDL12_24335</name>
</gene>
<dbReference type="Pfam" id="PF13041">
    <property type="entry name" value="PPR_2"/>
    <property type="match status" value="2"/>
</dbReference>
<dbReference type="Gene3D" id="3.30.565.10">
    <property type="entry name" value="Histidine kinase-like ATPase, C-terminal domain"/>
    <property type="match status" value="1"/>
</dbReference>
<dbReference type="InterPro" id="IPR036890">
    <property type="entry name" value="HATPase_C_sf"/>
</dbReference>
<name>A0A2G9GCX3_9LAMI</name>
<feature type="repeat" description="PPR" evidence="2">
    <location>
        <begin position="463"/>
        <end position="497"/>
    </location>
</feature>
<protein>
    <recommendedName>
        <fullName evidence="4">Histidine kinase domain-containing protein</fullName>
    </recommendedName>
</protein>
<dbReference type="SUPFAM" id="SSF81901">
    <property type="entry name" value="HCP-like"/>
    <property type="match status" value="1"/>
</dbReference>
<dbReference type="STRING" id="429701.A0A2G9GCX3"/>
<dbReference type="PANTHER" id="PTHR47942:SF48">
    <property type="entry name" value="OS05G0355200 PROTEIN"/>
    <property type="match status" value="1"/>
</dbReference>
<reference evidence="6" key="1">
    <citation type="journal article" date="2018" name="Gigascience">
        <title>Genome assembly of the Pink Ipe (Handroanthus impetiginosus, Bignoniaceae), a highly valued, ecologically keystone Neotropical timber forest tree.</title>
        <authorList>
            <person name="Silva-Junior O.B."/>
            <person name="Grattapaglia D."/>
            <person name="Novaes E."/>
            <person name="Collevatti R.G."/>
        </authorList>
    </citation>
    <scope>NUCLEOTIDE SEQUENCE [LARGE SCALE GENOMIC DNA]</scope>
    <source>
        <strain evidence="6">cv. UFG-1</strain>
    </source>
</reference>
<dbReference type="EMBL" id="NKXS01005624">
    <property type="protein sequence ID" value="PIN03143.1"/>
    <property type="molecule type" value="Genomic_DNA"/>
</dbReference>
<feature type="repeat" description="PPR" evidence="2">
    <location>
        <begin position="566"/>
        <end position="600"/>
    </location>
</feature>
<feature type="repeat" description="PPR" evidence="2">
    <location>
        <begin position="519"/>
        <end position="553"/>
    </location>
</feature>
<dbReference type="AlphaFoldDB" id="A0A2G9GCX3"/>
<evidence type="ECO:0000313" key="6">
    <source>
        <dbReference type="Proteomes" id="UP000231279"/>
    </source>
</evidence>
<feature type="repeat" description="PPR" evidence="2">
    <location>
        <begin position="601"/>
        <end position="635"/>
    </location>
</feature>
<keyword evidence="1" id="KW-0677">Repeat</keyword>
<keyword evidence="3" id="KW-1133">Transmembrane helix</keyword>
<dbReference type="OrthoDB" id="185373at2759"/>
<evidence type="ECO:0000256" key="1">
    <source>
        <dbReference type="ARBA" id="ARBA00022737"/>
    </source>
</evidence>
<keyword evidence="6" id="KW-1185">Reference proteome</keyword>
<dbReference type="PROSITE" id="PS51375">
    <property type="entry name" value="PPR"/>
    <property type="match status" value="6"/>
</dbReference>
<dbReference type="PROSITE" id="PS50109">
    <property type="entry name" value="HIS_KIN"/>
    <property type="match status" value="1"/>
</dbReference>
<accession>A0A2G9GCX3</accession>
<dbReference type="SUPFAM" id="SSF47384">
    <property type="entry name" value="Homodimeric domain of signal transducing histidine kinase"/>
    <property type="match status" value="1"/>
</dbReference>
<evidence type="ECO:0000256" key="2">
    <source>
        <dbReference type="PROSITE-ProRule" id="PRU00708"/>
    </source>
</evidence>
<dbReference type="GO" id="GO:0000155">
    <property type="term" value="F:phosphorelay sensor kinase activity"/>
    <property type="evidence" value="ECO:0007669"/>
    <property type="project" value="InterPro"/>
</dbReference>
<evidence type="ECO:0000313" key="5">
    <source>
        <dbReference type="EMBL" id="PIN03143.1"/>
    </source>
</evidence>
<feature type="domain" description="Histidine kinase" evidence="4">
    <location>
        <begin position="109"/>
        <end position="238"/>
    </location>
</feature>
<dbReference type="InterPro" id="IPR036097">
    <property type="entry name" value="HisK_dim/P_sf"/>
</dbReference>
<dbReference type="InterPro" id="IPR005467">
    <property type="entry name" value="His_kinase_dom"/>
</dbReference>
<dbReference type="InterPro" id="IPR011990">
    <property type="entry name" value="TPR-like_helical_dom_sf"/>
</dbReference>
<dbReference type="InterPro" id="IPR051222">
    <property type="entry name" value="PPR/CCM1_RNA-binding"/>
</dbReference>
<organism evidence="5 6">
    <name type="scientific">Handroanthus impetiginosus</name>
    <dbReference type="NCBI Taxonomy" id="429701"/>
    <lineage>
        <taxon>Eukaryota</taxon>
        <taxon>Viridiplantae</taxon>
        <taxon>Streptophyta</taxon>
        <taxon>Embryophyta</taxon>
        <taxon>Tracheophyta</taxon>
        <taxon>Spermatophyta</taxon>
        <taxon>Magnoliopsida</taxon>
        <taxon>eudicotyledons</taxon>
        <taxon>Gunneridae</taxon>
        <taxon>Pentapetalae</taxon>
        <taxon>asterids</taxon>
        <taxon>lamiids</taxon>
        <taxon>Lamiales</taxon>
        <taxon>Bignoniaceae</taxon>
        <taxon>Crescentiina</taxon>
        <taxon>Tabebuia alliance</taxon>
        <taxon>Handroanthus</taxon>
    </lineage>
</organism>
<keyword evidence="3" id="KW-0812">Transmembrane</keyword>
<dbReference type="Pfam" id="PF13812">
    <property type="entry name" value="PPR_3"/>
    <property type="match status" value="1"/>
</dbReference>
<feature type="repeat" description="PPR" evidence="2">
    <location>
        <begin position="428"/>
        <end position="462"/>
    </location>
</feature>
<evidence type="ECO:0000259" key="4">
    <source>
        <dbReference type="PROSITE" id="PS50109"/>
    </source>
</evidence>
<feature type="repeat" description="PPR" evidence="2">
    <location>
        <begin position="325"/>
        <end position="359"/>
    </location>
</feature>
<proteinExistence type="predicted"/>
<dbReference type="Gene3D" id="1.10.287.130">
    <property type="match status" value="1"/>
</dbReference>
<evidence type="ECO:0000256" key="3">
    <source>
        <dbReference type="SAM" id="Phobius"/>
    </source>
</evidence>
<dbReference type="PANTHER" id="PTHR47942">
    <property type="entry name" value="TETRATRICOPEPTIDE REPEAT (TPR)-LIKE SUPERFAMILY PROTEIN-RELATED"/>
    <property type="match status" value="1"/>
</dbReference>
<keyword evidence="3" id="KW-0472">Membrane</keyword>
<dbReference type="NCBIfam" id="TIGR00756">
    <property type="entry name" value="PPR"/>
    <property type="match status" value="7"/>
</dbReference>
<comment type="caution">
    <text evidence="5">The sequence shown here is derived from an EMBL/GenBank/DDBJ whole genome shotgun (WGS) entry which is preliminary data.</text>
</comment>
<dbReference type="InterPro" id="IPR002885">
    <property type="entry name" value="PPR_rpt"/>
</dbReference>
<feature type="transmembrane region" description="Helical" evidence="3">
    <location>
        <begin position="47"/>
        <end position="73"/>
    </location>
</feature>
<dbReference type="Proteomes" id="UP000231279">
    <property type="component" value="Unassembled WGS sequence"/>
</dbReference>
<dbReference type="Gene3D" id="1.25.40.10">
    <property type="entry name" value="Tetratricopeptide repeat domain"/>
    <property type="match status" value="4"/>
</dbReference>
<sequence length="680" mass="77766">MQMLVVLYLAGLLIFLWFNRVTKIENKIKLTTHNTNQEFSNLIHKDIRLAFVLLIIMIGVMVITICTFVYLIVEATRREMYLCGALINQMKATQQSQRKSMNKSLAFSSASHDIRASLGGISVSKRDQMLKNLQQMEACTRDLLGILNSILDAIKIEAGKMQLEEEKFGMEEVQENVVDLYHLVVMKKGVDVILDPYDGSVRKYHRVIGDRGRLKQILSNSLSNAVKFTSLGHVTVRAWARKSSLENDTLSSNGSDSMSCLFCFLFKIERAYDDSEVVNTIQRDPNCVNLSHGLVLGVLERFKHARKPTLRFFCCAGEKPGFKHDSTTYNAMMNILGKIRQFETMASLLEEMGEKDLLTMETFTICIKVFAAAKERKKAVGVLKLMKKYKFKVSTEAINCLLDALGRAKLGKEAQSLFEKLEHRFTPNLMTYTVLLNGWCRVKNLMEAGRIWNTMIEDGFKPHVVAHNTMLEGLLRCKKRSDAIKFFELMKSKELSKHGEMNEAITYLEEMLNAGCEPDAAVYTYLMTGFAKQNKMDMVYRLLKEMKEKSTAKIYKKMIQSGFQPSIHTYNMIMKSYFVAKDYEMGCAVWEEMKKKGCCPDENSYAVLIGGLIRQGRSNEACKYLEEMIDKGMKAPQLDYNKFTAAFSRFGRPDVLEELAQKMKFSGNFEVADRLVRWLR</sequence>
<dbReference type="SUPFAM" id="SSF55874">
    <property type="entry name" value="ATPase domain of HSP90 chaperone/DNA topoisomerase II/histidine kinase"/>
    <property type="match status" value="1"/>
</dbReference>